<proteinExistence type="predicted"/>
<evidence type="ECO:0000259" key="1">
    <source>
        <dbReference type="Pfam" id="PF25396"/>
    </source>
</evidence>
<dbReference type="Proteomes" id="UP001163046">
    <property type="component" value="Unassembled WGS sequence"/>
</dbReference>
<dbReference type="AlphaFoldDB" id="A0A9W9ZGA2"/>
<comment type="caution">
    <text evidence="2">The sequence shown here is derived from an EMBL/GenBank/DDBJ whole genome shotgun (WGS) entry which is preliminary data.</text>
</comment>
<dbReference type="Pfam" id="PF25396">
    <property type="entry name" value="ZNFX1"/>
    <property type="match status" value="1"/>
</dbReference>
<accession>A0A9W9ZGA2</accession>
<gene>
    <name evidence="2" type="primary">ZNFX1_2</name>
    <name evidence="2" type="ORF">OS493_008925</name>
</gene>
<dbReference type="InterPro" id="IPR057373">
    <property type="entry name" value="ZNFX1"/>
</dbReference>
<dbReference type="OrthoDB" id="2423195at2759"/>
<dbReference type="EMBL" id="MU826353">
    <property type="protein sequence ID" value="KAJ7380464.1"/>
    <property type="molecule type" value="Genomic_DNA"/>
</dbReference>
<evidence type="ECO:0000313" key="2">
    <source>
        <dbReference type="EMBL" id="KAJ7380464.1"/>
    </source>
</evidence>
<keyword evidence="3" id="KW-1185">Reference proteome</keyword>
<reference evidence="2" key="1">
    <citation type="submission" date="2023-01" db="EMBL/GenBank/DDBJ databases">
        <title>Genome assembly of the deep-sea coral Lophelia pertusa.</title>
        <authorList>
            <person name="Herrera S."/>
            <person name="Cordes E."/>
        </authorList>
    </citation>
    <scope>NUCLEOTIDE SEQUENCE</scope>
    <source>
        <strain evidence="2">USNM1676648</strain>
        <tissue evidence="2">Polyp</tissue>
    </source>
</reference>
<feature type="domain" description="ZNFX1" evidence="1">
    <location>
        <begin position="344"/>
        <end position="451"/>
    </location>
</feature>
<sequence length="526" mass="60820">MSQRYRKPAEDLRSKLDATLHSRKREAEDIDVPRINVTKRRRIVKLGEYRAEDVPRTDVTKLRRIVKLGEYRAEDVPTTDVTKRRLGEYRAEDVPKINFTKLRRTELREGTSNTTRSIGFKELENICREGVPENGILGLANKAQMFEALLVSEEIRPDLMKLVISAFRLLCSANRNLMTENAEKLLRSPIAKTFMTGTVLSRFINEMPHSECWKDENDRVSVISDLTEIFLALIPRFGESIVHTLPLAQLSTSLEELKENNLIKDTGELDKKVQQIKELKNEQIFVSGHFFAKNITDRKFKDLDHYLDVQFRLLREDFVMPLRNGIKQLTKESNSLETSPASKRANDVSVYHDVTVLYPVPNKKGRVYRIRFNLSHPKVKKVNWERSKRLKFGSLVCLSSDEFNTLVFATIENRDADGLKVGELEVRFENVEKKEINLFITGKEKFVMIESPAYFEAYRHVLEALKEIKPDEFPSRSISWNAVRTSGLLNIKFKEPEKIKQSRSTLLALSKRKNQQSPLEIAILLP</sequence>
<evidence type="ECO:0000313" key="3">
    <source>
        <dbReference type="Proteomes" id="UP001163046"/>
    </source>
</evidence>
<protein>
    <submittedName>
        <fullName evidence="2">NFX1-type zinc finger-containing protein 1</fullName>
    </submittedName>
</protein>
<name>A0A9W9ZGA2_9CNID</name>
<organism evidence="2 3">
    <name type="scientific">Desmophyllum pertusum</name>
    <dbReference type="NCBI Taxonomy" id="174260"/>
    <lineage>
        <taxon>Eukaryota</taxon>
        <taxon>Metazoa</taxon>
        <taxon>Cnidaria</taxon>
        <taxon>Anthozoa</taxon>
        <taxon>Hexacorallia</taxon>
        <taxon>Scleractinia</taxon>
        <taxon>Caryophylliina</taxon>
        <taxon>Caryophylliidae</taxon>
        <taxon>Desmophyllum</taxon>
    </lineage>
</organism>